<gene>
    <name evidence="2" type="ORF">PACLA_8A001897</name>
</gene>
<dbReference type="AlphaFoldDB" id="A0A7D9IDY5"/>
<dbReference type="EMBL" id="CACRXK020005174">
    <property type="protein sequence ID" value="CAB4005360.1"/>
    <property type="molecule type" value="Genomic_DNA"/>
</dbReference>
<dbReference type="Proteomes" id="UP001152795">
    <property type="component" value="Unassembled WGS sequence"/>
</dbReference>
<evidence type="ECO:0000313" key="2">
    <source>
        <dbReference type="EMBL" id="CAB4005360.1"/>
    </source>
</evidence>
<name>A0A7D9IDY5_PARCT</name>
<protein>
    <submittedName>
        <fullName evidence="2">Uncharacterized protein</fullName>
    </submittedName>
</protein>
<keyword evidence="3" id="KW-1185">Reference proteome</keyword>
<feature type="region of interest" description="Disordered" evidence="1">
    <location>
        <begin position="97"/>
        <end position="161"/>
    </location>
</feature>
<feature type="compositionally biased region" description="Basic and acidic residues" evidence="1">
    <location>
        <begin position="242"/>
        <end position="251"/>
    </location>
</feature>
<sequence length="387" mass="44435">MKQRENARSKASSSSQERLIARETFQYVTTNPRKFGVASTRNERQLAKAMDTLHMQQNKRLAKLSSEIHEVKVHQWKLKEADETIRDPKTLEDKLLRPTAEEVIDETEPKNRGAVMTRGRTGIKHSKSPRTRNDEGMDRVSLRKNRPLTSGDISAKTRSSRLKANSNGRIFKYDRINGQTKAECLYKATNGRNRQPSTPQEVPVDYALKDMPIKRDPHKYKSYNLINAQKFTGKRGNSPRDSTNHTKEPRNELQGINDSREKNSVNKNHHIGKINTKPDARPRSGHVPKISETHQINYSHRVAMPKGLPTHMTYKEAKGPIVHFHKDSAVNHEEEAAVSDQETGDHEERPNVVEENWAETLKSCRYLRKPRGYETPEIPIESIFQND</sequence>
<organism evidence="2 3">
    <name type="scientific">Paramuricea clavata</name>
    <name type="common">Red gorgonian</name>
    <name type="synonym">Violescent sea-whip</name>
    <dbReference type="NCBI Taxonomy" id="317549"/>
    <lineage>
        <taxon>Eukaryota</taxon>
        <taxon>Metazoa</taxon>
        <taxon>Cnidaria</taxon>
        <taxon>Anthozoa</taxon>
        <taxon>Octocorallia</taxon>
        <taxon>Malacalcyonacea</taxon>
        <taxon>Plexauridae</taxon>
        <taxon>Paramuricea</taxon>
    </lineage>
</organism>
<feature type="compositionally biased region" description="Basic and acidic residues" evidence="1">
    <location>
        <begin position="131"/>
        <end position="141"/>
    </location>
</feature>
<feature type="compositionally biased region" description="Basic residues" evidence="1">
    <location>
        <begin position="121"/>
        <end position="130"/>
    </location>
</feature>
<accession>A0A7D9IDY5</accession>
<evidence type="ECO:0000256" key="1">
    <source>
        <dbReference type="SAM" id="MobiDB-lite"/>
    </source>
</evidence>
<feature type="region of interest" description="Disordered" evidence="1">
    <location>
        <begin position="231"/>
        <end position="286"/>
    </location>
</feature>
<feature type="region of interest" description="Disordered" evidence="1">
    <location>
        <begin position="332"/>
        <end position="352"/>
    </location>
</feature>
<reference evidence="2" key="1">
    <citation type="submission" date="2020-04" db="EMBL/GenBank/DDBJ databases">
        <authorList>
            <person name="Alioto T."/>
            <person name="Alioto T."/>
            <person name="Gomez Garrido J."/>
        </authorList>
    </citation>
    <scope>NUCLEOTIDE SEQUENCE</scope>
    <source>
        <strain evidence="2">A484AB</strain>
    </source>
</reference>
<feature type="compositionally biased region" description="Basic and acidic residues" evidence="1">
    <location>
        <begin position="343"/>
        <end position="352"/>
    </location>
</feature>
<evidence type="ECO:0000313" key="3">
    <source>
        <dbReference type="Proteomes" id="UP001152795"/>
    </source>
</evidence>
<proteinExistence type="predicted"/>
<comment type="caution">
    <text evidence="2">The sequence shown here is derived from an EMBL/GenBank/DDBJ whole genome shotgun (WGS) entry which is preliminary data.</text>
</comment>
<dbReference type="OrthoDB" id="10441489at2759"/>